<keyword evidence="6 8" id="KW-1133">Transmembrane helix</keyword>
<evidence type="ECO:0000256" key="7">
    <source>
        <dbReference type="ARBA" id="ARBA00023136"/>
    </source>
</evidence>
<keyword evidence="5 8" id="KW-0812">Transmembrane</keyword>
<keyword evidence="4" id="KW-1003">Cell membrane</keyword>
<keyword evidence="7 8" id="KW-0472">Membrane</keyword>
<dbReference type="InterPro" id="IPR037294">
    <property type="entry name" value="ABC_BtuC-like"/>
</dbReference>
<keyword evidence="10" id="KW-1185">Reference proteome</keyword>
<dbReference type="RefSeq" id="WP_094863636.1">
    <property type="nucleotide sequence ID" value="NZ_NKYE01000009.1"/>
</dbReference>
<dbReference type="GO" id="GO:0022857">
    <property type="term" value="F:transmembrane transporter activity"/>
    <property type="evidence" value="ECO:0007669"/>
    <property type="project" value="InterPro"/>
</dbReference>
<dbReference type="AlphaFoldDB" id="A0A263D3Y7"/>
<dbReference type="InterPro" id="IPR000522">
    <property type="entry name" value="ABC_transptr_permease_BtuC"/>
</dbReference>
<dbReference type="PANTHER" id="PTHR30472">
    <property type="entry name" value="FERRIC ENTEROBACTIN TRANSPORT SYSTEM PERMEASE PROTEIN"/>
    <property type="match status" value="1"/>
</dbReference>
<dbReference type="Gene3D" id="1.10.3470.10">
    <property type="entry name" value="ABC transporter involved in vitamin B12 uptake, BtuC"/>
    <property type="match status" value="1"/>
</dbReference>
<feature type="transmembrane region" description="Helical" evidence="8">
    <location>
        <begin position="243"/>
        <end position="265"/>
    </location>
</feature>
<comment type="caution">
    <text evidence="9">The sequence shown here is derived from an EMBL/GenBank/DDBJ whole genome shotgun (WGS) entry which is preliminary data.</text>
</comment>
<evidence type="ECO:0000313" key="10">
    <source>
        <dbReference type="Proteomes" id="UP000242444"/>
    </source>
</evidence>
<evidence type="ECO:0000313" key="9">
    <source>
        <dbReference type="EMBL" id="OZM72065.1"/>
    </source>
</evidence>
<evidence type="ECO:0000256" key="4">
    <source>
        <dbReference type="ARBA" id="ARBA00022475"/>
    </source>
</evidence>
<gene>
    <name evidence="9" type="ORF">CFN78_16080</name>
</gene>
<feature type="transmembrane region" description="Helical" evidence="8">
    <location>
        <begin position="312"/>
        <end position="331"/>
    </location>
</feature>
<organism evidence="9 10">
    <name type="scientific">Amycolatopsis antarctica</name>
    <dbReference type="NCBI Taxonomy" id="1854586"/>
    <lineage>
        <taxon>Bacteria</taxon>
        <taxon>Bacillati</taxon>
        <taxon>Actinomycetota</taxon>
        <taxon>Actinomycetes</taxon>
        <taxon>Pseudonocardiales</taxon>
        <taxon>Pseudonocardiaceae</taxon>
        <taxon>Amycolatopsis</taxon>
    </lineage>
</organism>
<feature type="transmembrane region" description="Helical" evidence="8">
    <location>
        <begin position="200"/>
        <end position="218"/>
    </location>
</feature>
<dbReference type="InParanoid" id="A0A263D3Y7"/>
<dbReference type="SUPFAM" id="SSF81345">
    <property type="entry name" value="ABC transporter involved in vitamin B12 uptake, BtuC"/>
    <property type="match status" value="1"/>
</dbReference>
<comment type="similarity">
    <text evidence="2">Belongs to the binding-protein-dependent transport system permease family. FecCD subfamily.</text>
</comment>
<evidence type="ECO:0000256" key="3">
    <source>
        <dbReference type="ARBA" id="ARBA00022448"/>
    </source>
</evidence>
<evidence type="ECO:0000256" key="8">
    <source>
        <dbReference type="SAM" id="Phobius"/>
    </source>
</evidence>
<dbReference type="GO" id="GO:0005886">
    <property type="term" value="C:plasma membrane"/>
    <property type="evidence" value="ECO:0007669"/>
    <property type="project" value="UniProtKB-SubCell"/>
</dbReference>
<sequence length="350" mass="36015">MTTVARTAARGRRRAVLAGQALLVILLVLALLSMSVGRLGLSPGEVLAALTGNGPVRDQKVITGLRLPRTLTAVLVGAGLAISGALMQSLTRNALGSPDFVGITAGATTGALLAIIGGGSAMADVSLGAFAGGMGTALVIYLLVFRRGLHGFRLVLVGIGVSAMLFAFNDFLISRASIYDALAAQAWRTGSLNLRDWEHVLIMGGALVLLLPVALYHARRLSLLEMHDEVAAGLGVPVHRTRLLLLLVSVALAAVATALTGPIAFVALAAPHLARRLAGASGPGIVPSALMGAVLLVVGDVMVQQFFPGTQLPVGIATGSIGGLYLIWLLGGEWLRRKASGWVSARRTVG</sequence>
<dbReference type="GO" id="GO:0033214">
    <property type="term" value="P:siderophore-iron import into cell"/>
    <property type="evidence" value="ECO:0007669"/>
    <property type="project" value="TreeGrafter"/>
</dbReference>
<keyword evidence="3" id="KW-0813">Transport</keyword>
<dbReference type="CDD" id="cd06550">
    <property type="entry name" value="TM_ABC_iron-siderophores_like"/>
    <property type="match status" value="1"/>
</dbReference>
<accession>A0A263D3Y7</accession>
<evidence type="ECO:0008006" key="11">
    <source>
        <dbReference type="Google" id="ProtNLM"/>
    </source>
</evidence>
<dbReference type="PANTHER" id="PTHR30472:SF24">
    <property type="entry name" value="FERRIC ENTEROBACTIN TRANSPORT SYSTEM PERMEASE PROTEIN FEPG"/>
    <property type="match status" value="1"/>
</dbReference>
<feature type="transmembrane region" description="Helical" evidence="8">
    <location>
        <begin position="125"/>
        <end position="144"/>
    </location>
</feature>
<feature type="transmembrane region" description="Helical" evidence="8">
    <location>
        <begin position="151"/>
        <end position="168"/>
    </location>
</feature>
<feature type="transmembrane region" description="Helical" evidence="8">
    <location>
        <begin position="100"/>
        <end position="119"/>
    </location>
</feature>
<evidence type="ECO:0000256" key="1">
    <source>
        <dbReference type="ARBA" id="ARBA00004651"/>
    </source>
</evidence>
<evidence type="ECO:0000256" key="2">
    <source>
        <dbReference type="ARBA" id="ARBA00007935"/>
    </source>
</evidence>
<evidence type="ECO:0000256" key="5">
    <source>
        <dbReference type="ARBA" id="ARBA00022692"/>
    </source>
</evidence>
<protein>
    <recommendedName>
        <fullName evidence="11">ABC transporter permease</fullName>
    </recommendedName>
</protein>
<feature type="transmembrane region" description="Helical" evidence="8">
    <location>
        <begin position="72"/>
        <end position="88"/>
    </location>
</feature>
<evidence type="ECO:0000256" key="6">
    <source>
        <dbReference type="ARBA" id="ARBA00022989"/>
    </source>
</evidence>
<comment type="subcellular location">
    <subcellularLocation>
        <location evidence="1">Cell membrane</location>
        <topology evidence="1">Multi-pass membrane protein</topology>
    </subcellularLocation>
</comment>
<dbReference type="EMBL" id="NKYE01000009">
    <property type="protein sequence ID" value="OZM72065.1"/>
    <property type="molecule type" value="Genomic_DNA"/>
</dbReference>
<reference evidence="9 10" key="1">
    <citation type="submission" date="2017-07" db="EMBL/GenBank/DDBJ databases">
        <title>Amycolatopsis antarcticus sp. nov., isolated from the surface of an Antarcticus brown macroalga.</title>
        <authorList>
            <person name="Wang J."/>
            <person name="Leiva S."/>
            <person name="Huang J."/>
            <person name="Huang Y."/>
        </authorList>
    </citation>
    <scope>NUCLEOTIDE SEQUENCE [LARGE SCALE GENOMIC DNA]</scope>
    <source>
        <strain evidence="9 10">AU-G6</strain>
    </source>
</reference>
<proteinExistence type="inferred from homology"/>
<name>A0A263D3Y7_9PSEU</name>
<dbReference type="Pfam" id="PF01032">
    <property type="entry name" value="FecCD"/>
    <property type="match status" value="1"/>
</dbReference>
<dbReference type="Proteomes" id="UP000242444">
    <property type="component" value="Unassembled WGS sequence"/>
</dbReference>
<feature type="transmembrane region" description="Helical" evidence="8">
    <location>
        <begin position="285"/>
        <end position="303"/>
    </location>
</feature>
<dbReference type="OrthoDB" id="4455417at2"/>